<organism evidence="1 2">
    <name type="scientific">Macrococcus equipercicus</name>
    <dbReference type="NCBI Taxonomy" id="69967"/>
    <lineage>
        <taxon>Bacteria</taxon>
        <taxon>Bacillati</taxon>
        <taxon>Bacillota</taxon>
        <taxon>Bacilli</taxon>
        <taxon>Bacillales</taxon>
        <taxon>Staphylococcaceae</taxon>
        <taxon>Macrococcus</taxon>
    </lineage>
</organism>
<proteinExistence type="predicted"/>
<reference evidence="1" key="1">
    <citation type="submission" date="2021-04" db="EMBL/GenBank/DDBJ databases">
        <title>Complete Genome Sequences of Macrococcus spp. from dog and cattle.</title>
        <authorList>
            <person name="Schwendener S."/>
            <person name="Perreten V."/>
        </authorList>
    </citation>
    <scope>NUCLEOTIDE SEQUENCE</scope>
    <source>
        <strain evidence="1">Epi0143-OL</strain>
    </source>
</reference>
<dbReference type="Pfam" id="PF06106">
    <property type="entry name" value="SAUGI"/>
    <property type="match status" value="1"/>
</dbReference>
<protein>
    <submittedName>
        <fullName evidence="1">Uncharacterized protein</fullName>
    </submittedName>
</protein>
<evidence type="ECO:0000313" key="2">
    <source>
        <dbReference type="Proteomes" id="UP001057381"/>
    </source>
</evidence>
<dbReference type="RefSeq" id="WP_188017758.1">
    <property type="nucleotide sequence ID" value="NZ_CP073809.1"/>
</dbReference>
<dbReference type="Proteomes" id="UP001057381">
    <property type="component" value="Chromosome"/>
</dbReference>
<sequence length="119" mass="13979">MSLSEQLCKFVERRFKYLNDIWYFEHVETTLGEIFDSKDLSGDLSADKEVDTFTYFSMTLDDEHVYPFIVQDDKQIIAMGYIEEEELKLIYLTDGKSIFIDELHLLDTNKESVQNETVG</sequence>
<dbReference type="InterPro" id="IPR043068">
    <property type="entry name" value="SAUGI_sf"/>
</dbReference>
<dbReference type="EMBL" id="CP073809">
    <property type="protein sequence ID" value="UTH13838.1"/>
    <property type="molecule type" value="Genomic_DNA"/>
</dbReference>
<dbReference type="KEGG" id="mequ:KFV11_00215"/>
<dbReference type="Gene3D" id="3.10.450.250">
    <property type="entry name" value="S. aureus uracil DNA glycosylase inhibitor"/>
    <property type="match status" value="1"/>
</dbReference>
<dbReference type="AlphaFoldDB" id="A0A9Q9BVP9"/>
<evidence type="ECO:0000313" key="1">
    <source>
        <dbReference type="EMBL" id="UTH13838.1"/>
    </source>
</evidence>
<gene>
    <name evidence="1" type="ORF">KFV11_00215</name>
</gene>
<dbReference type="InterPro" id="IPR009295">
    <property type="entry name" value="SAUGI"/>
</dbReference>
<name>A0A9Q9BVP9_9STAP</name>
<accession>A0A9Q9BVP9</accession>